<name>A0A9W6BWL0_9CHLO</name>
<dbReference type="AlphaFoldDB" id="A0A9W6BWL0"/>
<feature type="compositionally biased region" description="Acidic residues" evidence="1">
    <location>
        <begin position="54"/>
        <end position="63"/>
    </location>
</feature>
<feature type="region of interest" description="Disordered" evidence="1">
    <location>
        <begin position="1"/>
        <end position="70"/>
    </location>
</feature>
<protein>
    <submittedName>
        <fullName evidence="2">Uncharacterized protein</fullName>
    </submittedName>
</protein>
<gene>
    <name evidence="2" type="primary">PLEST010949</name>
    <name evidence="2" type="ORF">PLESTB_001548000</name>
</gene>
<feature type="compositionally biased region" description="Basic and acidic residues" evidence="1">
    <location>
        <begin position="259"/>
        <end position="270"/>
    </location>
</feature>
<proteinExistence type="predicted"/>
<sequence length="421" mass="45637">MHAEVSYYDEGADEEPWSHWRSMPPADADVFRCDDAQAADPSDLDSRASFSESESSEEDQGSDEPERHQRVRAGVAARPLWMVLYSNQAAPVFGRRRLPIMPSPMQRAYDMECKRAREKALKMARKMASSNDDGCWASSQLQGLNPTGSPAAADIPGLIPDEPIPSTTKRSLLNTGQAYNTAARRIGDRSMPAGRRLDPIGPAGQAAMEQEEDVDDEYTGMEAPVPLLLTGRKMQTERPGPDPEDRVQAAAPPSSRAGDNGDRQMDEAALPRHHSRVVSSVGREDTADEGTDDMLPAPSRTLRRVPNFRRRVEKDESRGGLPASSLAREGNQGEELEADRPAATGGRIQGHAATGCEITEAEEEAESDKHVMMYKSMTAHGSARVGGAGGEERTAMGCGTLTAFKAVCRALKAACSPRKHK</sequence>
<dbReference type="Proteomes" id="UP001165080">
    <property type="component" value="Unassembled WGS sequence"/>
</dbReference>
<feature type="compositionally biased region" description="Acidic residues" evidence="1">
    <location>
        <begin position="209"/>
        <end position="219"/>
    </location>
</feature>
<evidence type="ECO:0000256" key="1">
    <source>
        <dbReference type="SAM" id="MobiDB-lite"/>
    </source>
</evidence>
<dbReference type="EMBL" id="BRXU01000030">
    <property type="protein sequence ID" value="GLC59876.1"/>
    <property type="molecule type" value="Genomic_DNA"/>
</dbReference>
<keyword evidence="3" id="KW-1185">Reference proteome</keyword>
<accession>A0A9W6BWL0</accession>
<organism evidence="2 3">
    <name type="scientific">Pleodorina starrii</name>
    <dbReference type="NCBI Taxonomy" id="330485"/>
    <lineage>
        <taxon>Eukaryota</taxon>
        <taxon>Viridiplantae</taxon>
        <taxon>Chlorophyta</taxon>
        <taxon>core chlorophytes</taxon>
        <taxon>Chlorophyceae</taxon>
        <taxon>CS clade</taxon>
        <taxon>Chlamydomonadales</taxon>
        <taxon>Volvocaceae</taxon>
        <taxon>Pleodorina</taxon>
    </lineage>
</organism>
<feature type="region of interest" description="Disordered" evidence="1">
    <location>
        <begin position="191"/>
        <end position="365"/>
    </location>
</feature>
<evidence type="ECO:0000313" key="3">
    <source>
        <dbReference type="Proteomes" id="UP001165080"/>
    </source>
</evidence>
<feature type="compositionally biased region" description="Basic and acidic residues" evidence="1">
    <location>
        <begin position="234"/>
        <end position="247"/>
    </location>
</feature>
<evidence type="ECO:0000313" key="2">
    <source>
        <dbReference type="EMBL" id="GLC59876.1"/>
    </source>
</evidence>
<reference evidence="2 3" key="1">
    <citation type="journal article" date="2023" name="Commun. Biol.">
        <title>Reorganization of the ancestral sex-determining regions during the evolution of trioecy in Pleodorina starrii.</title>
        <authorList>
            <person name="Takahashi K."/>
            <person name="Suzuki S."/>
            <person name="Kawai-Toyooka H."/>
            <person name="Yamamoto K."/>
            <person name="Hamaji T."/>
            <person name="Ootsuki R."/>
            <person name="Yamaguchi H."/>
            <person name="Kawachi M."/>
            <person name="Higashiyama T."/>
            <person name="Nozaki H."/>
        </authorList>
    </citation>
    <scope>NUCLEOTIDE SEQUENCE [LARGE SCALE GENOMIC DNA]</scope>
    <source>
        <strain evidence="2 3">NIES-4479</strain>
    </source>
</reference>
<comment type="caution">
    <text evidence="2">The sequence shown here is derived from an EMBL/GenBank/DDBJ whole genome shotgun (WGS) entry which is preliminary data.</text>
</comment>